<dbReference type="PANTHER" id="PTHR33116">
    <property type="entry name" value="REVERSE TRANSCRIPTASE ZINC-BINDING DOMAIN-CONTAINING PROTEIN-RELATED-RELATED"/>
    <property type="match status" value="1"/>
</dbReference>
<name>A0A0A9C9E1_ARUDO</name>
<evidence type="ECO:0000313" key="1">
    <source>
        <dbReference type="EMBL" id="JAD72944.1"/>
    </source>
</evidence>
<proteinExistence type="predicted"/>
<accession>A0A0A9C9E1</accession>
<organism evidence="1">
    <name type="scientific">Arundo donax</name>
    <name type="common">Giant reed</name>
    <name type="synonym">Donax arundinaceus</name>
    <dbReference type="NCBI Taxonomy" id="35708"/>
    <lineage>
        <taxon>Eukaryota</taxon>
        <taxon>Viridiplantae</taxon>
        <taxon>Streptophyta</taxon>
        <taxon>Embryophyta</taxon>
        <taxon>Tracheophyta</taxon>
        <taxon>Spermatophyta</taxon>
        <taxon>Magnoliopsida</taxon>
        <taxon>Liliopsida</taxon>
        <taxon>Poales</taxon>
        <taxon>Poaceae</taxon>
        <taxon>PACMAD clade</taxon>
        <taxon>Arundinoideae</taxon>
        <taxon>Arundineae</taxon>
        <taxon>Arundo</taxon>
    </lineage>
</organism>
<dbReference type="PANTHER" id="PTHR33116:SF86">
    <property type="entry name" value="REVERSE TRANSCRIPTASE DOMAIN-CONTAINING PROTEIN"/>
    <property type="match status" value="1"/>
</dbReference>
<evidence type="ECO:0008006" key="2">
    <source>
        <dbReference type="Google" id="ProtNLM"/>
    </source>
</evidence>
<reference evidence="1" key="2">
    <citation type="journal article" date="2015" name="Data Brief">
        <title>Shoot transcriptome of the giant reed, Arundo donax.</title>
        <authorList>
            <person name="Barrero R.A."/>
            <person name="Guerrero F.D."/>
            <person name="Moolhuijzen P."/>
            <person name="Goolsby J.A."/>
            <person name="Tidwell J."/>
            <person name="Bellgard S.E."/>
            <person name="Bellgard M.I."/>
        </authorList>
    </citation>
    <scope>NUCLEOTIDE SEQUENCE</scope>
    <source>
        <tissue evidence="1">Shoot tissue taken approximately 20 cm above the soil surface</tissue>
    </source>
</reference>
<sequence>MGVFKMTAGFCEDYMKMIRNFWWGDEVDQRKVHWVAWEKMILLKYKGGLGFRDMRFFNQALLGRQAWRLIQFHDSLCARMLKAKYFPNGELIDTVFPADSSPLWKGIEYSLELLKKGLVWRIGSGDRVRIWRDQWLPRCSSLKVTGMRNRCRLRCVAQLIHQDVRDWNRNIINHVFYPHDIEEI</sequence>
<dbReference type="EMBL" id="GBRH01224951">
    <property type="protein sequence ID" value="JAD72944.1"/>
    <property type="molecule type" value="Transcribed_RNA"/>
</dbReference>
<dbReference type="AlphaFoldDB" id="A0A0A9C9E1"/>
<protein>
    <recommendedName>
        <fullName evidence="2">Reverse transcriptase zinc-binding domain-containing protein</fullName>
    </recommendedName>
</protein>
<reference evidence="1" key="1">
    <citation type="submission" date="2014-09" db="EMBL/GenBank/DDBJ databases">
        <authorList>
            <person name="Magalhaes I.L.F."/>
            <person name="Oliveira U."/>
            <person name="Santos F.R."/>
            <person name="Vidigal T.H.D.A."/>
            <person name="Brescovit A.D."/>
            <person name="Santos A.J."/>
        </authorList>
    </citation>
    <scope>NUCLEOTIDE SEQUENCE</scope>
    <source>
        <tissue evidence="1">Shoot tissue taken approximately 20 cm above the soil surface</tissue>
    </source>
</reference>